<dbReference type="PANTHER" id="PTHR22911">
    <property type="entry name" value="ACYL-MALONYL CONDENSING ENZYME-RELATED"/>
    <property type="match status" value="1"/>
</dbReference>
<dbReference type="Proteomes" id="UP000050430">
    <property type="component" value="Unassembled WGS sequence"/>
</dbReference>
<evidence type="ECO:0000256" key="2">
    <source>
        <dbReference type="ARBA" id="ARBA00007362"/>
    </source>
</evidence>
<keyword evidence="5 8" id="KW-0812">Transmembrane</keyword>
<sequence length="301" mass="33717">MNKGIFYALSAYILWGFFPLYFKMISIVPSLQILGHRFVWSFLFLILLIMALKRFPEFRASINKKNLITYFGAGAILAVNWGTFIYAVNSGHTVESSLGYFINPMVSVLLGVVFLKERLRLWQWIPVGLAAVGVFYLTVVYGSIPWLALILAFSFGLYGLIKKISPLDSLPGLTLETGMIFLPALVYLIIQEFIGVGSFGHTGWSTAILLAVSGVVTAIPLLLFASGARRINLSTIGILQYVCPTIQFFLGTFVFGEFFDIHRLVGFILIWIALIIFTTETILNQRNKLKISDHLEILEPD</sequence>
<name>A0A0P6XLV1_9CHLR</name>
<comment type="caution">
    <text evidence="10">The sequence shown here is derived from an EMBL/GenBank/DDBJ whole genome shotgun (WGS) entry which is preliminary data.</text>
</comment>
<dbReference type="RefSeq" id="WP_062421054.1">
    <property type="nucleotide sequence ID" value="NZ_BBYA01000008.1"/>
</dbReference>
<dbReference type="InterPro" id="IPR000620">
    <property type="entry name" value="EamA_dom"/>
</dbReference>
<reference evidence="10 11" key="1">
    <citation type="submission" date="2015-07" db="EMBL/GenBank/DDBJ databases">
        <title>Genome sequence of Leptolinea tardivitalis DSM 16556.</title>
        <authorList>
            <person name="Hemp J."/>
            <person name="Ward L.M."/>
            <person name="Pace L.A."/>
            <person name="Fischer W.W."/>
        </authorList>
    </citation>
    <scope>NUCLEOTIDE SEQUENCE [LARGE SCALE GENOMIC DNA]</scope>
    <source>
        <strain evidence="10 11">YMTK-2</strain>
    </source>
</reference>
<dbReference type="STRING" id="229920.ADM99_07175"/>
<dbReference type="PANTHER" id="PTHR22911:SF137">
    <property type="entry name" value="SOLUTE CARRIER FAMILY 35 MEMBER G2-RELATED"/>
    <property type="match status" value="1"/>
</dbReference>
<organism evidence="10 11">
    <name type="scientific">Leptolinea tardivitalis</name>
    <dbReference type="NCBI Taxonomy" id="229920"/>
    <lineage>
        <taxon>Bacteria</taxon>
        <taxon>Bacillati</taxon>
        <taxon>Chloroflexota</taxon>
        <taxon>Anaerolineae</taxon>
        <taxon>Anaerolineales</taxon>
        <taxon>Anaerolineaceae</taxon>
        <taxon>Leptolinea</taxon>
    </lineage>
</organism>
<dbReference type="NCBIfam" id="TIGR00688">
    <property type="entry name" value="rarD"/>
    <property type="match status" value="1"/>
</dbReference>
<evidence type="ECO:0000256" key="7">
    <source>
        <dbReference type="ARBA" id="ARBA00023136"/>
    </source>
</evidence>
<feature type="transmembrane region" description="Helical" evidence="8">
    <location>
        <begin position="173"/>
        <end position="190"/>
    </location>
</feature>
<feature type="domain" description="EamA" evidence="9">
    <location>
        <begin position="146"/>
        <end position="278"/>
    </location>
</feature>
<dbReference type="OrthoDB" id="369870at2"/>
<keyword evidence="6 8" id="KW-1133">Transmembrane helix</keyword>
<feature type="transmembrane region" description="Helical" evidence="8">
    <location>
        <begin position="236"/>
        <end position="255"/>
    </location>
</feature>
<evidence type="ECO:0000256" key="8">
    <source>
        <dbReference type="SAM" id="Phobius"/>
    </source>
</evidence>
<keyword evidence="3" id="KW-0813">Transport</keyword>
<feature type="transmembrane region" description="Helical" evidence="8">
    <location>
        <begin position="67"/>
        <end position="86"/>
    </location>
</feature>
<evidence type="ECO:0000256" key="1">
    <source>
        <dbReference type="ARBA" id="ARBA00004651"/>
    </source>
</evidence>
<feature type="transmembrane region" description="Helical" evidence="8">
    <location>
        <begin position="12"/>
        <end position="32"/>
    </location>
</feature>
<dbReference type="SUPFAM" id="SSF103481">
    <property type="entry name" value="Multidrug resistance efflux transporter EmrE"/>
    <property type="match status" value="2"/>
</dbReference>
<evidence type="ECO:0000313" key="11">
    <source>
        <dbReference type="Proteomes" id="UP000050430"/>
    </source>
</evidence>
<evidence type="ECO:0000259" key="9">
    <source>
        <dbReference type="Pfam" id="PF00892"/>
    </source>
</evidence>
<gene>
    <name evidence="10" type="ORF">ADM99_07175</name>
</gene>
<dbReference type="InterPro" id="IPR037185">
    <property type="entry name" value="EmrE-like"/>
</dbReference>
<keyword evidence="4" id="KW-1003">Cell membrane</keyword>
<dbReference type="EMBL" id="LGCK01000007">
    <property type="protein sequence ID" value="KPL72833.1"/>
    <property type="molecule type" value="Genomic_DNA"/>
</dbReference>
<dbReference type="InterPro" id="IPR004626">
    <property type="entry name" value="RarD"/>
</dbReference>
<dbReference type="Pfam" id="PF00892">
    <property type="entry name" value="EamA"/>
    <property type="match status" value="2"/>
</dbReference>
<keyword evidence="11" id="KW-1185">Reference proteome</keyword>
<evidence type="ECO:0000313" key="10">
    <source>
        <dbReference type="EMBL" id="KPL72833.1"/>
    </source>
</evidence>
<evidence type="ECO:0000256" key="6">
    <source>
        <dbReference type="ARBA" id="ARBA00022989"/>
    </source>
</evidence>
<feature type="transmembrane region" description="Helical" evidence="8">
    <location>
        <begin position="261"/>
        <end position="283"/>
    </location>
</feature>
<feature type="transmembrane region" description="Helical" evidence="8">
    <location>
        <begin position="144"/>
        <end position="161"/>
    </location>
</feature>
<evidence type="ECO:0000256" key="3">
    <source>
        <dbReference type="ARBA" id="ARBA00022448"/>
    </source>
</evidence>
<accession>A0A0P6XLV1</accession>
<feature type="transmembrane region" description="Helical" evidence="8">
    <location>
        <begin position="202"/>
        <end position="224"/>
    </location>
</feature>
<comment type="subcellular location">
    <subcellularLocation>
        <location evidence="1">Cell membrane</location>
        <topology evidence="1">Multi-pass membrane protein</topology>
    </subcellularLocation>
</comment>
<evidence type="ECO:0000256" key="5">
    <source>
        <dbReference type="ARBA" id="ARBA00022692"/>
    </source>
</evidence>
<dbReference type="AlphaFoldDB" id="A0A0P6XLV1"/>
<feature type="transmembrane region" description="Helical" evidence="8">
    <location>
        <begin position="98"/>
        <end position="114"/>
    </location>
</feature>
<comment type="similarity">
    <text evidence="2">Belongs to the EamA transporter family.</text>
</comment>
<dbReference type="GO" id="GO:0005886">
    <property type="term" value="C:plasma membrane"/>
    <property type="evidence" value="ECO:0007669"/>
    <property type="project" value="UniProtKB-SubCell"/>
</dbReference>
<evidence type="ECO:0000256" key="4">
    <source>
        <dbReference type="ARBA" id="ARBA00022475"/>
    </source>
</evidence>
<feature type="transmembrane region" description="Helical" evidence="8">
    <location>
        <begin position="38"/>
        <end position="55"/>
    </location>
</feature>
<protein>
    <recommendedName>
        <fullName evidence="9">EamA domain-containing protein</fullName>
    </recommendedName>
</protein>
<feature type="domain" description="EamA" evidence="9">
    <location>
        <begin position="3"/>
        <end position="138"/>
    </location>
</feature>
<proteinExistence type="inferred from homology"/>
<keyword evidence="7 8" id="KW-0472">Membrane</keyword>